<feature type="transmembrane region" description="Helical" evidence="9">
    <location>
        <begin position="86"/>
        <end position="105"/>
    </location>
</feature>
<evidence type="ECO:0000259" key="10">
    <source>
        <dbReference type="PROSITE" id="PS50850"/>
    </source>
</evidence>
<feature type="transmembrane region" description="Helical" evidence="9">
    <location>
        <begin position="232"/>
        <end position="253"/>
    </location>
</feature>
<keyword evidence="7 9" id="KW-1133">Transmembrane helix</keyword>
<evidence type="ECO:0000256" key="4">
    <source>
        <dbReference type="ARBA" id="ARBA00022448"/>
    </source>
</evidence>
<feature type="transmembrane region" description="Helical" evidence="9">
    <location>
        <begin position="290"/>
        <end position="310"/>
    </location>
</feature>
<evidence type="ECO:0000313" key="12">
    <source>
        <dbReference type="Proteomes" id="UP000187465"/>
    </source>
</evidence>
<dbReference type="AlphaFoldDB" id="A0A1R0X8U4"/>
<organism evidence="11 12">
    <name type="scientific">Paenibacillus odorifer</name>
    <dbReference type="NCBI Taxonomy" id="189426"/>
    <lineage>
        <taxon>Bacteria</taxon>
        <taxon>Bacillati</taxon>
        <taxon>Bacillota</taxon>
        <taxon>Bacilli</taxon>
        <taxon>Bacillales</taxon>
        <taxon>Paenibacillaceae</taxon>
        <taxon>Paenibacillus</taxon>
    </lineage>
</organism>
<dbReference type="PROSITE" id="PS00216">
    <property type="entry name" value="SUGAR_TRANSPORT_1"/>
    <property type="match status" value="1"/>
</dbReference>
<dbReference type="Gene3D" id="1.20.1720.10">
    <property type="entry name" value="Multidrug resistance protein D"/>
    <property type="match status" value="1"/>
</dbReference>
<dbReference type="PANTHER" id="PTHR23502">
    <property type="entry name" value="MAJOR FACILITATOR SUPERFAMILY"/>
    <property type="match status" value="1"/>
</dbReference>
<dbReference type="GO" id="GO:1990961">
    <property type="term" value="P:xenobiotic detoxification by transmembrane export across the plasma membrane"/>
    <property type="evidence" value="ECO:0007669"/>
    <property type="project" value="InterPro"/>
</dbReference>
<dbReference type="InterPro" id="IPR020846">
    <property type="entry name" value="MFS_dom"/>
</dbReference>
<feature type="transmembrane region" description="Helical" evidence="9">
    <location>
        <begin position="53"/>
        <end position="74"/>
    </location>
</feature>
<protein>
    <recommendedName>
        <fullName evidence="9">Bcr/CflA family efflux transporter</fullName>
    </recommendedName>
</protein>
<keyword evidence="8 9" id="KW-0472">Membrane</keyword>
<keyword evidence="5 9" id="KW-1003">Cell membrane</keyword>
<evidence type="ECO:0000256" key="1">
    <source>
        <dbReference type="ARBA" id="ARBA00004651"/>
    </source>
</evidence>
<comment type="caution">
    <text evidence="11">The sequence shown here is derived from an EMBL/GenBank/DDBJ whole genome shotgun (WGS) entry which is preliminary data.</text>
</comment>
<keyword evidence="6 9" id="KW-0812">Transmembrane</keyword>
<feature type="transmembrane region" description="Helical" evidence="9">
    <location>
        <begin position="111"/>
        <end position="132"/>
    </location>
</feature>
<comment type="subcellular location">
    <subcellularLocation>
        <location evidence="1 9">Cell membrane</location>
        <topology evidence="1 9">Multi-pass membrane protein</topology>
    </subcellularLocation>
</comment>
<accession>A0A1R0X8U4</accession>
<comment type="similarity">
    <text evidence="3">Belongs to the major facilitator superfamily. TCR/Tet family.</text>
</comment>
<feature type="transmembrane region" description="Helical" evidence="9">
    <location>
        <begin position="351"/>
        <end position="372"/>
    </location>
</feature>
<evidence type="ECO:0000256" key="9">
    <source>
        <dbReference type="RuleBase" id="RU365088"/>
    </source>
</evidence>
<evidence type="ECO:0000256" key="5">
    <source>
        <dbReference type="ARBA" id="ARBA00022475"/>
    </source>
</evidence>
<comment type="similarity">
    <text evidence="2 9">Belongs to the major facilitator superfamily. Bcr/CmlA family.</text>
</comment>
<sequence length="407" mass="42361">MQNANKLAADGPSRKQRLQLAVILGSITTIGPLSIDMYLPALPTLVDDFGTTAALVQLSLTFFLLGLASGQLVAGPLSDVYGRRRPLLIGMFIYAVSSVLCAFSPSIGLLIILRFIQGLAGSVGVVVSRAAVRDLYSGSELTKFFSLLMIVNGLGPILAPVIGGQLLRVTTWQGIFLVLFAAGIIFCLTILLRLPETLPKERRSKSGLKGTLLTFKVLLGNRKFMGYALSQGFVTASMFAYISGSSFVLQNIFAVTPQVYSLIFAVNGIGIIITGQIAGRLAGKVSETKLLLSGLLLCTTGGVLLLLTILVGGGLIPILICLFAVVSSVGIVGATSFSLAMQDQGEAAGSASALIGLIPLLLGSCVAPLVGLGGVDSALPMAIVIACTGVLSILSYLLLVRRVNSNS</sequence>
<dbReference type="EMBL" id="MKQP01000023">
    <property type="protein sequence ID" value="OMD31098.1"/>
    <property type="molecule type" value="Genomic_DNA"/>
</dbReference>
<dbReference type="InterPro" id="IPR005829">
    <property type="entry name" value="Sugar_transporter_CS"/>
</dbReference>
<dbReference type="PANTHER" id="PTHR23502:SF132">
    <property type="entry name" value="POLYAMINE TRANSPORTER 2-RELATED"/>
    <property type="match status" value="1"/>
</dbReference>
<dbReference type="InterPro" id="IPR011701">
    <property type="entry name" value="MFS"/>
</dbReference>
<evidence type="ECO:0000313" key="11">
    <source>
        <dbReference type="EMBL" id="OMD31098.1"/>
    </source>
</evidence>
<dbReference type="GO" id="GO:0005886">
    <property type="term" value="C:plasma membrane"/>
    <property type="evidence" value="ECO:0007669"/>
    <property type="project" value="UniProtKB-SubCell"/>
</dbReference>
<feature type="transmembrane region" description="Helical" evidence="9">
    <location>
        <begin position="316"/>
        <end position="339"/>
    </location>
</feature>
<evidence type="ECO:0000256" key="8">
    <source>
        <dbReference type="ARBA" id="ARBA00023136"/>
    </source>
</evidence>
<keyword evidence="4 9" id="KW-0813">Transport</keyword>
<gene>
    <name evidence="11" type="ORF">BJP51_00320</name>
</gene>
<dbReference type="GO" id="GO:0042910">
    <property type="term" value="F:xenobiotic transmembrane transporter activity"/>
    <property type="evidence" value="ECO:0007669"/>
    <property type="project" value="InterPro"/>
</dbReference>
<name>A0A1R0X8U4_9BACL</name>
<dbReference type="RefSeq" id="WP_076179277.1">
    <property type="nucleotide sequence ID" value="NZ_MKQP01000023.1"/>
</dbReference>
<evidence type="ECO:0000256" key="2">
    <source>
        <dbReference type="ARBA" id="ARBA00006236"/>
    </source>
</evidence>
<dbReference type="Pfam" id="PF07690">
    <property type="entry name" value="MFS_1"/>
    <property type="match status" value="1"/>
</dbReference>
<dbReference type="SUPFAM" id="SSF103473">
    <property type="entry name" value="MFS general substrate transporter"/>
    <property type="match status" value="1"/>
</dbReference>
<dbReference type="PRINTS" id="PR01035">
    <property type="entry name" value="TCRTETA"/>
</dbReference>
<dbReference type="InterPro" id="IPR036259">
    <property type="entry name" value="MFS_trans_sf"/>
</dbReference>
<dbReference type="InterPro" id="IPR001958">
    <property type="entry name" value="Tet-R_TetA/multi-R_MdtG-like"/>
</dbReference>
<reference evidence="11 12" key="1">
    <citation type="submission" date="2016-10" db="EMBL/GenBank/DDBJ databases">
        <title>Paenibacillus species isolates.</title>
        <authorList>
            <person name="Beno S.M."/>
        </authorList>
    </citation>
    <scope>NUCLEOTIDE SEQUENCE [LARGE SCALE GENOMIC DNA]</scope>
    <source>
        <strain evidence="11 12">FSL H7-0604</strain>
    </source>
</reference>
<dbReference type="NCBIfam" id="TIGR00710">
    <property type="entry name" value="efflux_Bcr_CflA"/>
    <property type="match status" value="1"/>
</dbReference>
<dbReference type="Proteomes" id="UP000187465">
    <property type="component" value="Unassembled WGS sequence"/>
</dbReference>
<feature type="transmembrane region" description="Helical" evidence="9">
    <location>
        <begin position="378"/>
        <end position="399"/>
    </location>
</feature>
<evidence type="ECO:0000256" key="6">
    <source>
        <dbReference type="ARBA" id="ARBA00022692"/>
    </source>
</evidence>
<proteinExistence type="inferred from homology"/>
<dbReference type="InterPro" id="IPR004812">
    <property type="entry name" value="Efflux_drug-R_Bcr/CmlA"/>
</dbReference>
<feature type="transmembrane region" description="Helical" evidence="9">
    <location>
        <begin position="20"/>
        <end position="41"/>
    </location>
</feature>
<dbReference type="FunFam" id="1.20.1720.10:FF:000005">
    <property type="entry name" value="Bcr/CflA family efflux transporter"/>
    <property type="match status" value="1"/>
</dbReference>
<dbReference type="CDD" id="cd17320">
    <property type="entry name" value="MFS_MdfA_MDR_like"/>
    <property type="match status" value="1"/>
</dbReference>
<feature type="domain" description="Major facilitator superfamily (MFS) profile" evidence="10">
    <location>
        <begin position="20"/>
        <end position="404"/>
    </location>
</feature>
<feature type="transmembrane region" description="Helical" evidence="9">
    <location>
        <begin position="259"/>
        <end position="278"/>
    </location>
</feature>
<feature type="transmembrane region" description="Helical" evidence="9">
    <location>
        <begin position="174"/>
        <end position="194"/>
    </location>
</feature>
<feature type="transmembrane region" description="Helical" evidence="9">
    <location>
        <begin position="144"/>
        <end position="162"/>
    </location>
</feature>
<dbReference type="PROSITE" id="PS50850">
    <property type="entry name" value="MFS"/>
    <property type="match status" value="1"/>
</dbReference>
<evidence type="ECO:0000256" key="7">
    <source>
        <dbReference type="ARBA" id="ARBA00022989"/>
    </source>
</evidence>
<evidence type="ECO:0000256" key="3">
    <source>
        <dbReference type="ARBA" id="ARBA00007520"/>
    </source>
</evidence>